<reference evidence="5 6" key="1">
    <citation type="submission" date="2018-04" db="EMBL/GenBank/DDBJ databases">
        <title>Genomic Encyclopedia of Type Strains, Phase IV (KMG-IV): sequencing the most valuable type-strain genomes for metagenomic binning, comparative biology and taxonomic classification.</title>
        <authorList>
            <person name="Goeker M."/>
        </authorList>
    </citation>
    <scope>NUCLEOTIDE SEQUENCE [LARGE SCALE GENOMIC DNA]</scope>
    <source>
        <strain evidence="5 6">DSM 10065</strain>
    </source>
</reference>
<evidence type="ECO:0000256" key="2">
    <source>
        <dbReference type="PIRSR" id="PIRSR601310-3"/>
    </source>
</evidence>
<gene>
    <name evidence="5" type="ORF">C7440_1229</name>
</gene>
<evidence type="ECO:0000256" key="3">
    <source>
        <dbReference type="PROSITE-ProRule" id="PRU00464"/>
    </source>
</evidence>
<dbReference type="GO" id="GO:0003824">
    <property type="term" value="F:catalytic activity"/>
    <property type="evidence" value="ECO:0007669"/>
    <property type="project" value="InterPro"/>
</dbReference>
<dbReference type="InterPro" id="IPR036265">
    <property type="entry name" value="HIT-like_sf"/>
</dbReference>
<dbReference type="AlphaFoldDB" id="A0A2U1CSE5"/>
<protein>
    <submittedName>
        <fullName evidence="5">Histidine triad (HIT) family protein</fullName>
    </submittedName>
</protein>
<dbReference type="InterPro" id="IPR001310">
    <property type="entry name" value="Histidine_triad_HIT"/>
</dbReference>
<dbReference type="PROSITE" id="PS51084">
    <property type="entry name" value="HIT_2"/>
    <property type="match status" value="1"/>
</dbReference>
<dbReference type="InterPro" id="IPR011146">
    <property type="entry name" value="HIT-like"/>
</dbReference>
<keyword evidence="6" id="KW-1185">Reference proteome</keyword>
<comment type="caution">
    <text evidence="5">The sequence shown here is derived from an EMBL/GenBank/DDBJ whole genome shotgun (WGS) entry which is preliminary data.</text>
</comment>
<dbReference type="Pfam" id="PF01230">
    <property type="entry name" value="HIT"/>
    <property type="match status" value="1"/>
</dbReference>
<feature type="domain" description="HIT" evidence="4">
    <location>
        <begin position="8"/>
        <end position="115"/>
    </location>
</feature>
<dbReference type="InterPro" id="IPR039384">
    <property type="entry name" value="HINT"/>
</dbReference>
<dbReference type="SUPFAM" id="SSF54197">
    <property type="entry name" value="HIT-like"/>
    <property type="match status" value="1"/>
</dbReference>
<dbReference type="CDD" id="cd01277">
    <property type="entry name" value="HINT_subgroup"/>
    <property type="match status" value="1"/>
</dbReference>
<evidence type="ECO:0000256" key="1">
    <source>
        <dbReference type="PIRSR" id="PIRSR601310-1"/>
    </source>
</evidence>
<feature type="active site" description="Tele-AMP-histidine intermediate" evidence="1">
    <location>
        <position position="102"/>
    </location>
</feature>
<dbReference type="STRING" id="1231391.GCA_000308195_03052"/>
<dbReference type="PANTHER" id="PTHR46648">
    <property type="entry name" value="HIT FAMILY PROTEIN 1"/>
    <property type="match status" value="1"/>
</dbReference>
<dbReference type="PANTHER" id="PTHR46648:SF1">
    <property type="entry name" value="ADENOSINE 5'-MONOPHOSPHORAMIDASE HNT1"/>
    <property type="match status" value="1"/>
</dbReference>
<proteinExistence type="predicted"/>
<dbReference type="Gene3D" id="3.30.428.10">
    <property type="entry name" value="HIT-like"/>
    <property type="match status" value="1"/>
</dbReference>
<name>A0A2U1CSE5_9BURK</name>
<accession>A0A2U1CSE5</accession>
<dbReference type="EMBL" id="QEKO01000001">
    <property type="protein sequence ID" value="PVY68818.1"/>
    <property type="molecule type" value="Genomic_DNA"/>
</dbReference>
<feature type="short sequence motif" description="Histidine triad motif" evidence="2 3">
    <location>
        <begin position="100"/>
        <end position="104"/>
    </location>
</feature>
<evidence type="ECO:0000259" key="4">
    <source>
        <dbReference type="PROSITE" id="PS51084"/>
    </source>
</evidence>
<dbReference type="OrthoDB" id="9784774at2"/>
<evidence type="ECO:0000313" key="5">
    <source>
        <dbReference type="EMBL" id="PVY68818.1"/>
    </source>
</evidence>
<organism evidence="5 6">
    <name type="scientific">Pusillimonas noertemannii</name>
    <dbReference type="NCBI Taxonomy" id="305977"/>
    <lineage>
        <taxon>Bacteria</taxon>
        <taxon>Pseudomonadati</taxon>
        <taxon>Pseudomonadota</taxon>
        <taxon>Betaproteobacteria</taxon>
        <taxon>Burkholderiales</taxon>
        <taxon>Alcaligenaceae</taxon>
        <taxon>Pusillimonas</taxon>
    </lineage>
</organism>
<dbReference type="Proteomes" id="UP000246145">
    <property type="component" value="Unassembled WGS sequence"/>
</dbReference>
<sequence length="141" mass="15131">MAYDSNNIFAKILRGEAPCIKVYEDGDTLAFMDLMPQADGHVLIVPKEPAETLLELSEEGAMAAIRTTRRIAIAVKKALGVEGLHVAQLNGAAAGQTVPHIHFHVIPHATGTVLRMHAAQRAAEDDLKAMAERIKACLAQA</sequence>
<dbReference type="PRINTS" id="PR00332">
    <property type="entry name" value="HISTRIAD"/>
</dbReference>
<dbReference type="GO" id="GO:0009117">
    <property type="term" value="P:nucleotide metabolic process"/>
    <property type="evidence" value="ECO:0007669"/>
    <property type="project" value="TreeGrafter"/>
</dbReference>
<dbReference type="RefSeq" id="WP_017525401.1">
    <property type="nucleotide sequence ID" value="NZ_JACCEX010000001.1"/>
</dbReference>
<evidence type="ECO:0000313" key="6">
    <source>
        <dbReference type="Proteomes" id="UP000246145"/>
    </source>
</evidence>